<dbReference type="FunFam" id="2.30.30.40:FF:000023">
    <property type="entry name" value="RIMS-binding protein 2 isoform F"/>
    <property type="match status" value="1"/>
</dbReference>
<feature type="domain" description="SH3" evidence="4">
    <location>
        <begin position="64"/>
        <end position="132"/>
    </location>
</feature>
<evidence type="ECO:0000256" key="1">
    <source>
        <dbReference type="ARBA" id="ARBA00022443"/>
    </source>
</evidence>
<evidence type="ECO:0000313" key="5">
    <source>
        <dbReference type="EMBL" id="JAS09498.1"/>
    </source>
</evidence>
<dbReference type="InterPro" id="IPR036028">
    <property type="entry name" value="SH3-like_dom_sf"/>
</dbReference>
<feature type="region of interest" description="Disordered" evidence="3">
    <location>
        <begin position="1"/>
        <end position="65"/>
    </location>
</feature>
<dbReference type="InterPro" id="IPR001452">
    <property type="entry name" value="SH3_domain"/>
</dbReference>
<dbReference type="PANTHER" id="PTHR14234:SF19">
    <property type="entry name" value="RIM-BINDING PROTEIN, ISOFORM F"/>
    <property type="match status" value="1"/>
</dbReference>
<dbReference type="AlphaFoldDB" id="A0A1B6C7N2"/>
<protein>
    <recommendedName>
        <fullName evidence="4">SH3 domain-containing protein</fullName>
    </recommendedName>
</protein>
<evidence type="ECO:0000256" key="2">
    <source>
        <dbReference type="PROSITE-ProRule" id="PRU00192"/>
    </source>
</evidence>
<dbReference type="SUPFAM" id="SSF50044">
    <property type="entry name" value="SH3-domain"/>
    <property type="match status" value="2"/>
</dbReference>
<feature type="compositionally biased region" description="Basic and acidic residues" evidence="3">
    <location>
        <begin position="18"/>
        <end position="40"/>
    </location>
</feature>
<feature type="non-terminal residue" evidence="5">
    <location>
        <position position="1"/>
    </location>
</feature>
<feature type="region of interest" description="Disordered" evidence="3">
    <location>
        <begin position="223"/>
        <end position="284"/>
    </location>
</feature>
<evidence type="ECO:0000259" key="4">
    <source>
        <dbReference type="PROSITE" id="PS50002"/>
    </source>
</evidence>
<gene>
    <name evidence="5" type="ORF">g.44746</name>
</gene>
<dbReference type="PANTHER" id="PTHR14234">
    <property type="entry name" value="RIM BINDING PROTEIN-RELATED"/>
    <property type="match status" value="1"/>
</dbReference>
<reference evidence="5" key="1">
    <citation type="submission" date="2015-12" db="EMBL/GenBank/DDBJ databases">
        <title>De novo transcriptome assembly of four potential Pierce s Disease insect vectors from Arizona vineyards.</title>
        <authorList>
            <person name="Tassone E.E."/>
        </authorList>
    </citation>
    <scope>NUCLEOTIDE SEQUENCE</scope>
</reference>
<accession>A0A1B6C7N2</accession>
<dbReference type="InterPro" id="IPR035753">
    <property type="entry name" value="RIM-BP_SH3_2"/>
</dbReference>
<dbReference type="FunFam" id="2.30.30.40:FF:000016">
    <property type="entry name" value="RIMS-binding protein 2 isoform X2"/>
    <property type="match status" value="1"/>
</dbReference>
<evidence type="ECO:0000256" key="3">
    <source>
        <dbReference type="SAM" id="MobiDB-lite"/>
    </source>
</evidence>
<dbReference type="CDD" id="cd12012">
    <property type="entry name" value="SH3_RIM-BP_2"/>
    <property type="match status" value="1"/>
</dbReference>
<dbReference type="EMBL" id="GEDC01027800">
    <property type="protein sequence ID" value="JAS09498.1"/>
    <property type="molecule type" value="Transcribed_RNA"/>
</dbReference>
<feature type="domain" description="SH3" evidence="4">
    <location>
        <begin position="158"/>
        <end position="226"/>
    </location>
</feature>
<dbReference type="CDD" id="cd12013">
    <property type="entry name" value="SH3_RIM-BP_3"/>
    <property type="match status" value="1"/>
</dbReference>
<dbReference type="GO" id="GO:0007274">
    <property type="term" value="P:neuromuscular synaptic transmission"/>
    <property type="evidence" value="ECO:0007669"/>
    <property type="project" value="TreeGrafter"/>
</dbReference>
<dbReference type="Pfam" id="PF07653">
    <property type="entry name" value="SH3_2"/>
    <property type="match status" value="2"/>
</dbReference>
<keyword evidence="1 2" id="KW-0728">SH3 domain</keyword>
<dbReference type="Gene3D" id="2.30.30.40">
    <property type="entry name" value="SH3 Domains"/>
    <property type="match status" value="2"/>
</dbReference>
<dbReference type="SMART" id="SM00326">
    <property type="entry name" value="SH3"/>
    <property type="match status" value="2"/>
</dbReference>
<proteinExistence type="predicted"/>
<dbReference type="InterPro" id="IPR035755">
    <property type="entry name" value="RIM-BP_SH3_3"/>
</dbReference>
<organism evidence="5">
    <name type="scientific">Clastoptera arizonana</name>
    <name type="common">Arizona spittle bug</name>
    <dbReference type="NCBI Taxonomy" id="38151"/>
    <lineage>
        <taxon>Eukaryota</taxon>
        <taxon>Metazoa</taxon>
        <taxon>Ecdysozoa</taxon>
        <taxon>Arthropoda</taxon>
        <taxon>Hexapoda</taxon>
        <taxon>Insecta</taxon>
        <taxon>Pterygota</taxon>
        <taxon>Neoptera</taxon>
        <taxon>Paraneoptera</taxon>
        <taxon>Hemiptera</taxon>
        <taxon>Auchenorrhyncha</taxon>
        <taxon>Cercopoidea</taxon>
        <taxon>Clastopteridae</taxon>
        <taxon>Clastoptera</taxon>
    </lineage>
</organism>
<dbReference type="PRINTS" id="PR00452">
    <property type="entry name" value="SH3DOMAIN"/>
</dbReference>
<dbReference type="GO" id="GO:0045202">
    <property type="term" value="C:synapse"/>
    <property type="evidence" value="ECO:0007669"/>
    <property type="project" value="GOC"/>
</dbReference>
<sequence>GPRPPAHMQHHSQSRSVQRRDDRDQYYMSDRTENRRHIDRGVSGNRGGLRGATSQQQGGSPRDKRTRWFVALFDYDPTTMSPNPDACDEELPFSENDSIKVYGEKDVDGFYWGECRGRRGFVPHNMVVEVQQQGGESGREGGSSGRSRDRWGDIYANMPVKKMVALYDYDPQELSPNVDAEQVELSFNTGNVIYVYGDMDDDGFYMGELDGVRGLVPSNFLTEAPPDFSNGGGLPSRGPAHTQRSSGRSVPNERGHGPGARGPPPPPRDGMPPKMDPRDRRKGW</sequence>
<dbReference type="PROSITE" id="PS50002">
    <property type="entry name" value="SH3"/>
    <property type="match status" value="2"/>
</dbReference>
<feature type="compositionally biased region" description="Pro residues" evidence="3">
    <location>
        <begin position="261"/>
        <end position="270"/>
    </location>
</feature>
<dbReference type="InterPro" id="IPR040325">
    <property type="entry name" value="RIMBP1/2/3"/>
</dbReference>
<name>A0A1B6C7N2_9HEMI</name>